<dbReference type="Proteomes" id="UP001185068">
    <property type="component" value="Unassembled WGS sequence"/>
</dbReference>
<dbReference type="Pfam" id="PF14280">
    <property type="entry name" value="DUF4365"/>
    <property type="match status" value="1"/>
</dbReference>
<evidence type="ECO:0000313" key="3">
    <source>
        <dbReference type="Proteomes" id="UP001185068"/>
    </source>
</evidence>
<gene>
    <name evidence="2" type="ORF">MX989_21760</name>
</gene>
<name>A0AAE4DZS4_9ENTR</name>
<organism evidence="2 3">
    <name type="scientific">Enterobacter sichuanensis</name>
    <dbReference type="NCBI Taxonomy" id="2071710"/>
    <lineage>
        <taxon>Bacteria</taxon>
        <taxon>Pseudomonadati</taxon>
        <taxon>Pseudomonadota</taxon>
        <taxon>Gammaproteobacteria</taxon>
        <taxon>Enterobacterales</taxon>
        <taxon>Enterobacteriaceae</taxon>
        <taxon>Enterobacter</taxon>
        <taxon>Enterobacter cloacae complex</taxon>
    </lineage>
</organism>
<dbReference type="InterPro" id="IPR025375">
    <property type="entry name" value="DUF4365"/>
</dbReference>
<comment type="caution">
    <text evidence="2">The sequence shown here is derived from an EMBL/GenBank/DDBJ whole genome shotgun (WGS) entry which is preliminary data.</text>
</comment>
<feature type="domain" description="DUF4365" evidence="1">
    <location>
        <begin position="8"/>
        <end position="159"/>
    </location>
</feature>
<accession>A0AAE4DZS4</accession>
<evidence type="ECO:0000259" key="1">
    <source>
        <dbReference type="Pfam" id="PF14280"/>
    </source>
</evidence>
<evidence type="ECO:0000313" key="2">
    <source>
        <dbReference type="EMBL" id="MDR9948686.1"/>
    </source>
</evidence>
<proteinExistence type="predicted"/>
<protein>
    <submittedName>
        <fullName evidence="2">DUF4365 domain-containing protein</fullName>
    </submittedName>
</protein>
<dbReference type="AlphaFoldDB" id="A0AAE4DZS4"/>
<reference evidence="2" key="1">
    <citation type="submission" date="2022-11" db="EMBL/GenBank/DDBJ databases">
        <title>blaNDM-1 and qnrB1 co-producing ST413 Enterobacter.</title>
        <authorList>
            <person name="Halder G."/>
            <person name="Chaudhuri B."/>
            <person name="Dutta S."/>
        </authorList>
    </citation>
    <scope>NUCLEOTIDE SEQUENCE</scope>
    <source>
        <strain evidence="2">PEER684</strain>
    </source>
</reference>
<dbReference type="EMBL" id="JALLIR010000001">
    <property type="protein sequence ID" value="MDR9948686.1"/>
    <property type="molecule type" value="Genomic_DNA"/>
</dbReference>
<sequence length="166" mass="18680">MDKKKQMEQFNIAYIRSLAAHAGFKVSSCEVDDDSIDITIEGTGFSSSLYRNPKIDIQLKSTKNFKLKNNTITYALKAKNYSDLIGDNVLSPRYLVLLHLPVNISDWLYHSINGITLRNRCYWFSLRELPPSANKNSVTLNIPANQVLTSSFLKDMMKAASNGVSV</sequence>
<dbReference type="RefSeq" id="WP_059361011.1">
    <property type="nucleotide sequence ID" value="NZ_JALLIR010000001.1"/>
</dbReference>